<dbReference type="InterPro" id="IPR035923">
    <property type="entry name" value="TT1751-like_sf"/>
</dbReference>
<proteinExistence type="predicted"/>
<evidence type="ECO:0000313" key="3">
    <source>
        <dbReference type="Proteomes" id="UP000623461"/>
    </source>
</evidence>
<dbReference type="PANTHER" id="PTHR38342">
    <property type="entry name" value="SLR5037 PROTEIN"/>
    <property type="match status" value="1"/>
</dbReference>
<dbReference type="PANTHER" id="PTHR38342:SF1">
    <property type="entry name" value="SLR5037 PROTEIN"/>
    <property type="match status" value="1"/>
</dbReference>
<dbReference type="RefSeq" id="WP_030197166.1">
    <property type="nucleotide sequence ID" value="NZ_BMNZ01000002.1"/>
</dbReference>
<reference evidence="3" key="1">
    <citation type="journal article" date="2019" name="Int. J. Syst. Evol. Microbiol.">
        <title>The Global Catalogue of Microorganisms (GCM) 10K type strain sequencing project: providing services to taxonomists for standard genome sequencing and annotation.</title>
        <authorList>
            <consortium name="The Broad Institute Genomics Platform"/>
            <consortium name="The Broad Institute Genome Sequencing Center for Infectious Disease"/>
            <person name="Wu L."/>
            <person name="Ma J."/>
        </authorList>
    </citation>
    <scope>NUCLEOTIDE SEQUENCE [LARGE SCALE GENOMIC DNA]</scope>
    <source>
        <strain evidence="3">JCM 1365</strain>
    </source>
</reference>
<dbReference type="Proteomes" id="UP000623461">
    <property type="component" value="Unassembled WGS sequence"/>
</dbReference>
<accession>A0ABQ2HM50</accession>
<dbReference type="CDD" id="cd14797">
    <property type="entry name" value="DUF302"/>
    <property type="match status" value="1"/>
</dbReference>
<dbReference type="Gene3D" id="3.30.310.70">
    <property type="entry name" value="TT1751-like domain"/>
    <property type="match status" value="1"/>
</dbReference>
<keyword evidence="3" id="KW-1185">Reference proteome</keyword>
<dbReference type="PIRSF" id="PIRSF021774">
    <property type="entry name" value="UCP021774"/>
    <property type="match status" value="1"/>
</dbReference>
<name>A0ABQ2HM50_9MICO</name>
<organism evidence="2 3">
    <name type="scientific">Terrabacter tumescens</name>
    <dbReference type="NCBI Taxonomy" id="60443"/>
    <lineage>
        <taxon>Bacteria</taxon>
        <taxon>Bacillati</taxon>
        <taxon>Actinomycetota</taxon>
        <taxon>Actinomycetes</taxon>
        <taxon>Micrococcales</taxon>
        <taxon>Intrasporangiaceae</taxon>
        <taxon>Terrabacter</taxon>
    </lineage>
</organism>
<evidence type="ECO:0000259" key="1">
    <source>
        <dbReference type="Pfam" id="PF03625"/>
    </source>
</evidence>
<dbReference type="EMBL" id="BMNZ01000002">
    <property type="protein sequence ID" value="GGM85954.1"/>
    <property type="molecule type" value="Genomic_DNA"/>
</dbReference>
<protein>
    <submittedName>
        <fullName evidence="2">ABC transporter</fullName>
    </submittedName>
</protein>
<dbReference type="Pfam" id="PF03625">
    <property type="entry name" value="DUF302"/>
    <property type="match status" value="1"/>
</dbReference>
<evidence type="ECO:0000313" key="2">
    <source>
        <dbReference type="EMBL" id="GGM85954.1"/>
    </source>
</evidence>
<dbReference type="InterPro" id="IPR005180">
    <property type="entry name" value="DUF302"/>
</dbReference>
<gene>
    <name evidence="2" type="ORF">GCM10009721_08380</name>
</gene>
<sequence length="132" mass="13807">MSHSLSTTLELGFDRALEATRAQLTEVGFGILTEIDLAGTLKAKLGADVAPQVILGACRPPLALAAIEAEPSIGVFLPCNVVVRSVDETHTVVEAIDPDAMVRLTDNETLATVAADARERLTKALAALDSAQ</sequence>
<dbReference type="SUPFAM" id="SSF103247">
    <property type="entry name" value="TT1751-like"/>
    <property type="match status" value="1"/>
</dbReference>
<dbReference type="InterPro" id="IPR016796">
    <property type="entry name" value="UCP021774"/>
</dbReference>
<feature type="domain" description="DUF302" evidence="1">
    <location>
        <begin position="35"/>
        <end position="98"/>
    </location>
</feature>
<comment type="caution">
    <text evidence="2">The sequence shown here is derived from an EMBL/GenBank/DDBJ whole genome shotgun (WGS) entry which is preliminary data.</text>
</comment>